<dbReference type="Gene3D" id="3.40.630.10">
    <property type="entry name" value="Zn peptidases"/>
    <property type="match status" value="1"/>
</dbReference>
<evidence type="ECO:0000313" key="11">
    <source>
        <dbReference type="Ensembl" id="ENSABRP00000014885.1"/>
    </source>
</evidence>
<feature type="region of interest" description="Disordered" evidence="9">
    <location>
        <begin position="599"/>
        <end position="630"/>
    </location>
</feature>
<keyword evidence="5" id="KW-0479">Metal-binding</keyword>
<accession>A0A8B9C5P3</accession>
<keyword evidence="12" id="KW-1185">Reference proteome</keyword>
<feature type="compositionally biased region" description="Low complexity" evidence="9">
    <location>
        <begin position="58"/>
        <end position="67"/>
    </location>
</feature>
<feature type="region of interest" description="Disordered" evidence="9">
    <location>
        <begin position="38"/>
        <end position="126"/>
    </location>
</feature>
<feature type="domain" description="Peptidase M14" evidence="10">
    <location>
        <begin position="505"/>
        <end position="678"/>
    </location>
</feature>
<keyword evidence="6" id="KW-0862">Zinc</keyword>
<dbReference type="Ensembl" id="ENSABRT00000021226.1">
    <property type="protein sequence ID" value="ENSABRP00000014885.1"/>
    <property type="gene ID" value="ENSABRG00000013114.1"/>
</dbReference>
<feature type="region of interest" description="Disordered" evidence="9">
    <location>
        <begin position="873"/>
        <end position="920"/>
    </location>
</feature>
<evidence type="ECO:0000256" key="5">
    <source>
        <dbReference type="ARBA" id="ARBA00022723"/>
    </source>
</evidence>
<dbReference type="InterPro" id="IPR057247">
    <property type="entry name" value="CARBOXYPEPT_ZN_2"/>
</dbReference>
<feature type="compositionally biased region" description="Basic and acidic residues" evidence="9">
    <location>
        <begin position="175"/>
        <end position="185"/>
    </location>
</feature>
<dbReference type="GO" id="GO:0006508">
    <property type="term" value="P:proteolysis"/>
    <property type="evidence" value="ECO:0007669"/>
    <property type="project" value="UniProtKB-KW"/>
</dbReference>
<protein>
    <recommendedName>
        <fullName evidence="10">Peptidase M14 domain-containing protein</fullName>
    </recommendedName>
</protein>
<feature type="compositionally biased region" description="Low complexity" evidence="9">
    <location>
        <begin position="873"/>
        <end position="908"/>
    </location>
</feature>
<name>A0A8B9C5P3_9AVES</name>
<evidence type="ECO:0000256" key="7">
    <source>
        <dbReference type="ARBA" id="ARBA00023049"/>
    </source>
</evidence>
<keyword evidence="7" id="KW-0482">Metalloprotease</keyword>
<dbReference type="GeneTree" id="ENSGT00940000156141"/>
<evidence type="ECO:0000256" key="6">
    <source>
        <dbReference type="ARBA" id="ARBA00022833"/>
    </source>
</evidence>
<feature type="region of interest" description="Disordered" evidence="9">
    <location>
        <begin position="211"/>
        <end position="254"/>
    </location>
</feature>
<dbReference type="PROSITE" id="PS00133">
    <property type="entry name" value="CARBOXYPEPT_ZN_2"/>
    <property type="match status" value="1"/>
</dbReference>
<feature type="active site" description="Proton donor/acceptor" evidence="8">
    <location>
        <position position="648"/>
    </location>
</feature>
<dbReference type="PANTHER" id="PTHR11532:SF43">
    <property type="entry name" value="CARBOXYPEPTIDASE X1-RELATED"/>
    <property type="match status" value="1"/>
</dbReference>
<comment type="similarity">
    <text evidence="2 8">Belongs to the peptidase M14 family.</text>
</comment>
<dbReference type="PROSITE" id="PS52035">
    <property type="entry name" value="PEPTIDASE_M14"/>
    <property type="match status" value="1"/>
</dbReference>
<feature type="region of interest" description="Disordered" evidence="9">
    <location>
        <begin position="288"/>
        <end position="403"/>
    </location>
</feature>
<feature type="compositionally biased region" description="Basic and acidic residues" evidence="9">
    <location>
        <begin position="322"/>
        <end position="340"/>
    </location>
</feature>
<dbReference type="Pfam" id="PF00246">
    <property type="entry name" value="Peptidase_M14"/>
    <property type="match status" value="1"/>
</dbReference>
<comment type="cofactor">
    <cofactor evidence="1">
        <name>Zn(2+)</name>
        <dbReference type="ChEBI" id="CHEBI:29105"/>
    </cofactor>
</comment>
<proteinExistence type="inferred from homology"/>
<evidence type="ECO:0000256" key="3">
    <source>
        <dbReference type="ARBA" id="ARBA00022645"/>
    </source>
</evidence>
<dbReference type="GO" id="GO:0008270">
    <property type="term" value="F:zinc ion binding"/>
    <property type="evidence" value="ECO:0007669"/>
    <property type="project" value="InterPro"/>
</dbReference>
<evidence type="ECO:0000256" key="8">
    <source>
        <dbReference type="PROSITE-ProRule" id="PRU01379"/>
    </source>
</evidence>
<feature type="compositionally biased region" description="Low complexity" evidence="9">
    <location>
        <begin position="366"/>
        <end position="376"/>
    </location>
</feature>
<reference evidence="11" key="1">
    <citation type="submission" date="2025-08" db="UniProtKB">
        <authorList>
            <consortium name="Ensembl"/>
        </authorList>
    </citation>
    <scope>IDENTIFICATION</scope>
</reference>
<feature type="region of interest" description="Disordered" evidence="9">
    <location>
        <begin position="419"/>
        <end position="461"/>
    </location>
</feature>
<dbReference type="AlphaFoldDB" id="A0A8B9C5P3"/>
<dbReference type="GO" id="GO:0004181">
    <property type="term" value="F:metallocarboxypeptidase activity"/>
    <property type="evidence" value="ECO:0007669"/>
    <property type="project" value="InterPro"/>
</dbReference>
<feature type="region of interest" description="Disordered" evidence="9">
    <location>
        <begin position="167"/>
        <end position="187"/>
    </location>
</feature>
<organism evidence="11 12">
    <name type="scientific">Anser brachyrhynchus</name>
    <name type="common">Pink-footed goose</name>
    <dbReference type="NCBI Taxonomy" id="132585"/>
    <lineage>
        <taxon>Eukaryota</taxon>
        <taxon>Metazoa</taxon>
        <taxon>Chordata</taxon>
        <taxon>Craniata</taxon>
        <taxon>Vertebrata</taxon>
        <taxon>Euteleostomi</taxon>
        <taxon>Archelosauria</taxon>
        <taxon>Archosauria</taxon>
        <taxon>Dinosauria</taxon>
        <taxon>Saurischia</taxon>
        <taxon>Theropoda</taxon>
        <taxon>Coelurosauria</taxon>
        <taxon>Aves</taxon>
        <taxon>Neognathae</taxon>
        <taxon>Galloanserae</taxon>
        <taxon>Anseriformes</taxon>
        <taxon>Anatidae</taxon>
        <taxon>Anserinae</taxon>
        <taxon>Anser</taxon>
    </lineage>
</organism>
<sequence length="920" mass="98112">MGVCLCVCAHGCVHMDARCSPGVTRGCPVPEPSSWPPRGHWGGCAPSPSQLCPPQPGGAPRAGGPQALSPPVPVPARSPRAQEEGRAGQSGEEKGAEEEAEGSSQGPGCPAGASVPPAGAGVPARAGLPAPRLQRQALWPGRPPRAAQHPVGALRRGFLRRRLVRGAGGQGAVAGDRRPPADQLHRGHHAGAQLHLDVRLGDLLQGPVQQRHAHVAAVPQRHRGGGLPGEQGPRDAGAQPAALAGGGPLHPHQPADLVRERHHLPAGRGPGLPPARPEQHLLLAQRPRAHGQAGFPASQLQGDEKADEAGERRVPQHHPRLQHREELPGPQDVRHGDLRQPRAARSGRARVPLRGGDARQRGAGPGAAAQPDGVPVPRVPPRQPPRGAAGHRHPHPPPALHEPRRLRDRLQAGLRAVGLGHGPLDLRGHRPQPQLRRPQHGAVGRRGQRPGAPRVPQPLHPHPRVLHLRERHGEGAAEPGAVTGTERGSRLRAPSPRGSDAACLQVAPETRAVIDWMQRYPFVLSANLHGGELVVTYPFDMTRTYWKAQELTPTADDGVFRWLATVYATSNLAMASEERRLCHYDDFMRSGNIINGANWHTVPGSERRAGGAAGGHGGSSSPLTPPPPHAGMNDFSYLHTNCFEITVELSCDKFPHASELPAEWENNRESLLLYMEQVRDPVAPPALRAGGRTRPWGPQMPPEALHPLPPSPNGYLPLAWGWGSRGLRWACARVVCAGCALGCTRACQGCECVCWCAQVCCVCAYWECACTGGVCMLGHACVCCWWACAGCARVCAGSVHTLLRVRVCRHTGCRACVTCPVPCRAPQPGLGYGKRWVQLRALCWGWGMPLTPPWSAVPRCTAALRGWCGTWTRSRASPTPSSPWTASTTTSGPGAPWRTTGSVRTATRTTRRCARSSPPA</sequence>
<dbReference type="SUPFAM" id="SSF53187">
    <property type="entry name" value="Zn-dependent exopeptidases"/>
    <property type="match status" value="1"/>
</dbReference>
<dbReference type="SMART" id="SM00631">
    <property type="entry name" value="Zn_pept"/>
    <property type="match status" value="1"/>
</dbReference>
<reference evidence="11" key="2">
    <citation type="submission" date="2025-09" db="UniProtKB">
        <authorList>
            <consortium name="Ensembl"/>
        </authorList>
    </citation>
    <scope>IDENTIFICATION</scope>
</reference>
<evidence type="ECO:0000313" key="12">
    <source>
        <dbReference type="Proteomes" id="UP000694426"/>
    </source>
</evidence>
<feature type="compositionally biased region" description="Low complexity" evidence="9">
    <location>
        <begin position="102"/>
        <end position="126"/>
    </location>
</feature>
<dbReference type="GO" id="GO:0005615">
    <property type="term" value="C:extracellular space"/>
    <property type="evidence" value="ECO:0007669"/>
    <property type="project" value="TreeGrafter"/>
</dbReference>
<dbReference type="InterPro" id="IPR000834">
    <property type="entry name" value="Peptidase_M14"/>
</dbReference>
<feature type="compositionally biased region" description="Basic and acidic residues" evidence="9">
    <location>
        <begin position="302"/>
        <end position="314"/>
    </location>
</feature>
<evidence type="ECO:0000256" key="1">
    <source>
        <dbReference type="ARBA" id="ARBA00001947"/>
    </source>
</evidence>
<evidence type="ECO:0000259" key="10">
    <source>
        <dbReference type="PROSITE" id="PS52035"/>
    </source>
</evidence>
<feature type="compositionally biased region" description="Basic and acidic residues" evidence="9">
    <location>
        <begin position="80"/>
        <end position="94"/>
    </location>
</feature>
<keyword evidence="3" id="KW-0121">Carboxypeptidase</keyword>
<evidence type="ECO:0000256" key="4">
    <source>
        <dbReference type="ARBA" id="ARBA00022670"/>
    </source>
</evidence>
<keyword evidence="7" id="KW-0378">Hydrolase</keyword>
<dbReference type="PANTHER" id="PTHR11532">
    <property type="entry name" value="PROTEASE M14 CARBOXYPEPTIDASE"/>
    <property type="match status" value="1"/>
</dbReference>
<feature type="region of interest" description="Disordered" evidence="9">
    <location>
        <begin position="474"/>
        <end position="500"/>
    </location>
</feature>
<keyword evidence="4" id="KW-0645">Protease</keyword>
<dbReference type="Proteomes" id="UP000694426">
    <property type="component" value="Unplaced"/>
</dbReference>
<evidence type="ECO:0000256" key="2">
    <source>
        <dbReference type="ARBA" id="ARBA00005988"/>
    </source>
</evidence>
<evidence type="ECO:0000256" key="9">
    <source>
        <dbReference type="SAM" id="MobiDB-lite"/>
    </source>
</evidence>
<dbReference type="InterPro" id="IPR050753">
    <property type="entry name" value="Peptidase_M14_domain"/>
</dbReference>